<proteinExistence type="predicted"/>
<evidence type="ECO:0000313" key="3">
    <source>
        <dbReference type="Proteomes" id="UP000310108"/>
    </source>
</evidence>
<protein>
    <submittedName>
        <fullName evidence="2">Uncharacterized protein</fullName>
    </submittedName>
</protein>
<keyword evidence="3" id="KW-1185">Reference proteome</keyword>
<dbReference type="Proteomes" id="UP000310108">
    <property type="component" value="Unassembled WGS sequence"/>
</dbReference>
<name>A0A4U6XHB0_9PEZI</name>
<reference evidence="2 3" key="1">
    <citation type="journal article" date="2019" name="PLoS ONE">
        <title>Comparative genome analysis indicates high evolutionary potential of pathogenicity genes in Colletotrichum tanaceti.</title>
        <authorList>
            <person name="Lelwala R.V."/>
            <person name="Korhonen P.K."/>
            <person name="Young N.D."/>
            <person name="Scott J.B."/>
            <person name="Ades P.A."/>
            <person name="Gasser R.B."/>
            <person name="Taylor P.W.J."/>
        </authorList>
    </citation>
    <scope>NUCLEOTIDE SEQUENCE [LARGE SCALE GENOMIC DNA]</scope>
    <source>
        <strain evidence="2">BRIP57314</strain>
    </source>
</reference>
<dbReference type="AlphaFoldDB" id="A0A4U6XHB0"/>
<dbReference type="EMBL" id="PJEX01000108">
    <property type="protein sequence ID" value="TKW55185.1"/>
    <property type="molecule type" value="Genomic_DNA"/>
</dbReference>
<feature type="region of interest" description="Disordered" evidence="1">
    <location>
        <begin position="71"/>
        <end position="98"/>
    </location>
</feature>
<comment type="caution">
    <text evidence="2">The sequence shown here is derived from an EMBL/GenBank/DDBJ whole genome shotgun (WGS) entry which is preliminary data.</text>
</comment>
<gene>
    <name evidence="2" type="ORF">CTA1_1244</name>
</gene>
<evidence type="ECO:0000313" key="2">
    <source>
        <dbReference type="EMBL" id="TKW55185.1"/>
    </source>
</evidence>
<organism evidence="2 3">
    <name type="scientific">Colletotrichum tanaceti</name>
    <dbReference type="NCBI Taxonomy" id="1306861"/>
    <lineage>
        <taxon>Eukaryota</taxon>
        <taxon>Fungi</taxon>
        <taxon>Dikarya</taxon>
        <taxon>Ascomycota</taxon>
        <taxon>Pezizomycotina</taxon>
        <taxon>Sordariomycetes</taxon>
        <taxon>Hypocreomycetidae</taxon>
        <taxon>Glomerellales</taxon>
        <taxon>Glomerellaceae</taxon>
        <taxon>Colletotrichum</taxon>
        <taxon>Colletotrichum destructivum species complex</taxon>
    </lineage>
</organism>
<sequence>MPFNPSMIPSSCLHSSVPSHASRPRLMTLRTAFLALPLHLAPTPSTSGPKFSSTPTSSSVLATTVLHAPASTSQLRPWSSVPPDPDPPAADDAVSPPPAPAPIAALHAFSAASTAPASDRLVISGATPSSSSATTAFSTVPRGGAYTPPAAFPLSPVPSSLSLASTPSCSSARSTSSSSASSVLRIRMMARRACTMSAMAGGRMRDASGLREERGRVAGLDLLPAARLLLLVVVVTLASVGLHAAARLLLHDLLLRLLDGLEVHAPERAAEVAPRPGVLAADDVARGADGATVRLRRVREESQPQADVAQPPPHLGAQPVALGRQPVRVLRLGPLLAREVPLAQGLLRAREPVPGDVPRALPVRRVLFQVAEDAEQPRRVGRRRAALGTGEVGRVEVRNVAAAEVLGVRVGVLDDGVPRAMEQAPADEGLGLGLATVAAARVVGVVGGGAAGKAEGDLGPEAQALEDLEGRDEGADAGPRVGQLGLEVPLGRRRERVDVLQAHVCRRRVGILGGGEEGRRLLGVDGGRRLTGRGSDGDGRDLGLVVVVVVVGNVFSPGPRGLGGVDDDLVDDGLHLQHASLDGPAAVDLDAGADEQGLGVDLPVGRLVGDDAHGVRQDLFGREGVDRREGVLERRLGQEDDLVERRQLGLLIGRDVGQRGGQAGGRGRQLAVLAAGLLGEVNLLEQGIVVERHGLGLGLCVAVLPVLCCRRVVRRRVALGEDDKLAGALLLKLCPLSERAREGIREPAQLGRLLQGLARLVVAAQHDVRVGCLEQQLHLFFARPGIFARRPHFVVFVFVENLLSDGFHAEVDLLRQGRHVDPLR</sequence>
<evidence type="ECO:0000256" key="1">
    <source>
        <dbReference type="SAM" id="MobiDB-lite"/>
    </source>
</evidence>
<accession>A0A4U6XHB0</accession>